<evidence type="ECO:0000256" key="2">
    <source>
        <dbReference type="SAM" id="MobiDB-lite"/>
    </source>
</evidence>
<evidence type="ECO:0000313" key="3">
    <source>
        <dbReference type="EMBL" id="OMJ65624.1"/>
    </source>
</evidence>
<evidence type="ECO:0000256" key="1">
    <source>
        <dbReference type="SAM" id="Coils"/>
    </source>
</evidence>
<name>A0A1R2AMA4_9CILI</name>
<feature type="compositionally biased region" description="Basic and acidic residues" evidence="2">
    <location>
        <begin position="57"/>
        <end position="76"/>
    </location>
</feature>
<protein>
    <submittedName>
        <fullName evidence="3">Uncharacterized protein</fullName>
    </submittedName>
</protein>
<dbReference type="OrthoDB" id="8062037at2759"/>
<keyword evidence="1" id="KW-0175">Coiled coil</keyword>
<feature type="region of interest" description="Disordered" evidence="2">
    <location>
        <begin position="57"/>
        <end position="79"/>
    </location>
</feature>
<dbReference type="AlphaFoldDB" id="A0A1R2AMA4"/>
<organism evidence="3 4">
    <name type="scientific">Stentor coeruleus</name>
    <dbReference type="NCBI Taxonomy" id="5963"/>
    <lineage>
        <taxon>Eukaryota</taxon>
        <taxon>Sar</taxon>
        <taxon>Alveolata</taxon>
        <taxon>Ciliophora</taxon>
        <taxon>Postciliodesmatophora</taxon>
        <taxon>Heterotrichea</taxon>
        <taxon>Heterotrichida</taxon>
        <taxon>Stentoridae</taxon>
        <taxon>Stentor</taxon>
    </lineage>
</organism>
<dbReference type="Proteomes" id="UP000187209">
    <property type="component" value="Unassembled WGS sequence"/>
</dbReference>
<dbReference type="PANTHER" id="PTHR47026">
    <property type="entry name" value="PIGMENTOSA GTPASE REGULATOR-LIKE PROTEIN, PUTATIVE-RELATED"/>
    <property type="match status" value="1"/>
</dbReference>
<feature type="compositionally biased region" description="Basic and acidic residues" evidence="2">
    <location>
        <begin position="1"/>
        <end position="10"/>
    </location>
</feature>
<feature type="region of interest" description="Disordered" evidence="2">
    <location>
        <begin position="272"/>
        <end position="294"/>
    </location>
</feature>
<evidence type="ECO:0000313" key="4">
    <source>
        <dbReference type="Proteomes" id="UP000187209"/>
    </source>
</evidence>
<dbReference type="PANTHER" id="PTHR47026:SF2">
    <property type="entry name" value="FLAGELLAR ASSOCIATED PROTEIN"/>
    <property type="match status" value="1"/>
</dbReference>
<keyword evidence="4" id="KW-1185">Reference proteome</keyword>
<accession>A0A1R2AMA4</accession>
<reference evidence="3 4" key="1">
    <citation type="submission" date="2016-11" db="EMBL/GenBank/DDBJ databases">
        <title>The macronuclear genome of Stentor coeruleus: a giant cell with tiny introns.</title>
        <authorList>
            <person name="Slabodnick M."/>
            <person name="Ruby J.G."/>
            <person name="Reiff S.B."/>
            <person name="Swart E.C."/>
            <person name="Gosai S."/>
            <person name="Prabakaran S."/>
            <person name="Witkowska E."/>
            <person name="Larue G.E."/>
            <person name="Fisher S."/>
            <person name="Freeman R.M."/>
            <person name="Gunawardena J."/>
            <person name="Chu W."/>
            <person name="Stover N.A."/>
            <person name="Gregory B.D."/>
            <person name="Nowacki M."/>
            <person name="Derisi J."/>
            <person name="Roy S.W."/>
            <person name="Marshall W.F."/>
            <person name="Sood P."/>
        </authorList>
    </citation>
    <scope>NUCLEOTIDE SEQUENCE [LARGE SCALE GENOMIC DNA]</scope>
    <source>
        <strain evidence="3">WM001</strain>
    </source>
</reference>
<dbReference type="EMBL" id="MPUH01002028">
    <property type="protein sequence ID" value="OMJ65624.1"/>
    <property type="molecule type" value="Genomic_DNA"/>
</dbReference>
<feature type="region of interest" description="Disordered" evidence="2">
    <location>
        <begin position="1"/>
        <end position="42"/>
    </location>
</feature>
<comment type="caution">
    <text evidence="3">The sequence shown here is derived from an EMBL/GenBank/DDBJ whole genome shotgun (WGS) entry which is preliminary data.</text>
</comment>
<gene>
    <name evidence="3" type="ORF">SteCoe_37885</name>
</gene>
<proteinExistence type="predicted"/>
<feature type="coiled-coil region" evidence="1">
    <location>
        <begin position="182"/>
        <end position="242"/>
    </location>
</feature>
<sequence>MEESPAKEANEANEAGGENDEMDELINTLEEQRKDHENNGRFLEADTVYQRILKLKQDQKRKKEERLKQKQEKEANDIESEYNEELKNFNNDWDDRIEKYKAHCKESEEQLKQRQANETETTTKQLEETIPIIPKHSSEYLNLKRIQDTLVRNKEYKEAHVIQQTMVDLEEKEKLTWGDERMSKIQQNLAALTKKQENEMNRLIMKAKNGFEELRKQRAAELESLIKKYQNIQKEMKIAHKLETNRLGGLHTTGSGVFKSDINASARAIFTPKAKRTESDGVNNNPEAAEVEAS</sequence>
<feature type="compositionally biased region" description="Basic and acidic residues" evidence="2">
    <location>
        <begin position="30"/>
        <end position="39"/>
    </location>
</feature>